<dbReference type="NCBIfam" id="NF004490">
    <property type="entry name" value="PRK05820.1"/>
    <property type="match status" value="1"/>
</dbReference>
<comment type="catalytic activity">
    <reaction evidence="1">
        <text>2'-deoxyuridine + phosphate = 2-deoxy-alpha-D-ribose 1-phosphate + uracil</text>
        <dbReference type="Rhea" id="RHEA:22824"/>
        <dbReference type="ChEBI" id="CHEBI:16450"/>
        <dbReference type="ChEBI" id="CHEBI:17568"/>
        <dbReference type="ChEBI" id="CHEBI:43474"/>
        <dbReference type="ChEBI" id="CHEBI:57259"/>
        <dbReference type="EC" id="2.4.2.2"/>
    </reaction>
</comment>
<dbReference type="SUPFAM" id="SSF54680">
    <property type="entry name" value="Pyrimidine nucleoside phosphorylase C-terminal domain"/>
    <property type="match status" value="1"/>
</dbReference>
<dbReference type="FunFam" id="3.40.1030.10:FF:000003">
    <property type="entry name" value="Pyrimidine-nucleoside phosphorylase"/>
    <property type="match status" value="1"/>
</dbReference>
<name>A0A9D1VTR1_9FIRM</name>
<reference evidence="12" key="1">
    <citation type="journal article" date="2021" name="PeerJ">
        <title>Extensive microbial diversity within the chicken gut microbiome revealed by metagenomics and culture.</title>
        <authorList>
            <person name="Gilroy R."/>
            <person name="Ravi A."/>
            <person name="Getino M."/>
            <person name="Pursley I."/>
            <person name="Horton D.L."/>
            <person name="Alikhan N.F."/>
            <person name="Baker D."/>
            <person name="Gharbi K."/>
            <person name="Hall N."/>
            <person name="Watson M."/>
            <person name="Adriaenssens E.M."/>
            <person name="Foster-Nyarko E."/>
            <person name="Jarju S."/>
            <person name="Secka A."/>
            <person name="Antonio M."/>
            <person name="Oren A."/>
            <person name="Chaudhuri R.R."/>
            <person name="La Ragione R."/>
            <person name="Hildebrand F."/>
            <person name="Pallen M.J."/>
        </authorList>
    </citation>
    <scope>NUCLEOTIDE SEQUENCE</scope>
    <source>
        <strain evidence="12">26628</strain>
    </source>
</reference>
<evidence type="ECO:0000256" key="8">
    <source>
        <dbReference type="ARBA" id="ARBA00022679"/>
    </source>
</evidence>
<dbReference type="EMBL" id="DXFD01000057">
    <property type="protein sequence ID" value="HIX46791.1"/>
    <property type="molecule type" value="Genomic_DNA"/>
</dbReference>
<evidence type="ECO:0000256" key="6">
    <source>
        <dbReference type="ARBA" id="ARBA00014680"/>
    </source>
</evidence>
<evidence type="ECO:0000256" key="4">
    <source>
        <dbReference type="ARBA" id="ARBA00011738"/>
    </source>
</evidence>
<evidence type="ECO:0000313" key="13">
    <source>
        <dbReference type="Proteomes" id="UP000824249"/>
    </source>
</evidence>
<feature type="domain" description="Pyrimidine nucleoside phosphorylase C-terminal" evidence="11">
    <location>
        <begin position="344"/>
        <end position="417"/>
    </location>
</feature>
<dbReference type="NCBIfam" id="TIGR02644">
    <property type="entry name" value="Y_phosphoryl"/>
    <property type="match status" value="1"/>
</dbReference>
<dbReference type="Gene3D" id="1.20.970.10">
    <property type="entry name" value="Transferase, Pyrimidine Nucleoside Phosphorylase, Chain C"/>
    <property type="match status" value="1"/>
</dbReference>
<dbReference type="Gene3D" id="3.90.1170.30">
    <property type="entry name" value="Pyrimidine nucleoside phosphorylase-like, C-terminal domain"/>
    <property type="match status" value="1"/>
</dbReference>
<accession>A0A9D1VTR1</accession>
<evidence type="ECO:0000256" key="9">
    <source>
        <dbReference type="ARBA" id="ARBA00048453"/>
    </source>
</evidence>
<gene>
    <name evidence="12" type="ORF">H9737_03765</name>
</gene>
<evidence type="ECO:0000256" key="10">
    <source>
        <dbReference type="ARBA" id="ARBA00048525"/>
    </source>
</evidence>
<reference evidence="12" key="2">
    <citation type="submission" date="2021-04" db="EMBL/GenBank/DDBJ databases">
        <authorList>
            <person name="Gilroy R."/>
        </authorList>
    </citation>
    <scope>NUCLEOTIDE SEQUENCE</scope>
    <source>
        <strain evidence="12">26628</strain>
    </source>
</reference>
<organism evidence="12 13">
    <name type="scientific">Candidatus Borkfalkia faecigallinarum</name>
    <dbReference type="NCBI Taxonomy" id="2838509"/>
    <lineage>
        <taxon>Bacteria</taxon>
        <taxon>Bacillati</taxon>
        <taxon>Bacillota</taxon>
        <taxon>Clostridia</taxon>
        <taxon>Christensenellales</taxon>
        <taxon>Christensenellaceae</taxon>
        <taxon>Candidatus Borkfalkia</taxon>
    </lineage>
</organism>
<proteinExistence type="inferred from homology"/>
<dbReference type="Pfam" id="PF00591">
    <property type="entry name" value="Glycos_transf_3"/>
    <property type="match status" value="1"/>
</dbReference>
<dbReference type="Pfam" id="PF02885">
    <property type="entry name" value="Glycos_trans_3N"/>
    <property type="match status" value="1"/>
</dbReference>
<dbReference type="SUPFAM" id="SSF47648">
    <property type="entry name" value="Nucleoside phosphorylase/phosphoribosyltransferase N-terminal domain"/>
    <property type="match status" value="1"/>
</dbReference>
<evidence type="ECO:0000256" key="3">
    <source>
        <dbReference type="ARBA" id="ARBA00006915"/>
    </source>
</evidence>
<dbReference type="SUPFAM" id="SSF52418">
    <property type="entry name" value="Nucleoside phosphorylase/phosphoribosyltransferase catalytic domain"/>
    <property type="match status" value="1"/>
</dbReference>
<comment type="subunit">
    <text evidence="4">Homodimer.</text>
</comment>
<dbReference type="AlphaFoldDB" id="A0A9D1VTR1"/>
<comment type="catalytic activity">
    <reaction evidence="10">
        <text>thymidine + phosphate = 2-deoxy-alpha-D-ribose 1-phosphate + thymine</text>
        <dbReference type="Rhea" id="RHEA:16037"/>
        <dbReference type="ChEBI" id="CHEBI:17748"/>
        <dbReference type="ChEBI" id="CHEBI:17821"/>
        <dbReference type="ChEBI" id="CHEBI:43474"/>
        <dbReference type="ChEBI" id="CHEBI:57259"/>
        <dbReference type="EC" id="2.4.2.2"/>
    </reaction>
</comment>
<protein>
    <recommendedName>
        <fullName evidence="6">Pyrimidine-nucleoside phosphorylase</fullName>
        <ecNumber evidence="5">2.4.2.2</ecNumber>
    </recommendedName>
</protein>
<dbReference type="InterPro" id="IPR035902">
    <property type="entry name" value="Nuc_phospho_transferase"/>
</dbReference>
<sequence length="436" mass="46097">MTVYDVIDRKKRGFALTEGEIRFFVQAVTDGRASDAQIAAFCMAVLWRGMTEEECFFLTDAMARSGDIIPRPAAGGPFADKHSTGGVSDSTSLILVPVLAACGVRCAKYSGRALGHTGGTLDKLESFPGLRVSLTAEEFARQVEEVGCAIAGQTARIVPADKRMYAVRDVTATVDSIPLIASSVMSKKLASFADVILLDVKYGEGAFVRAPEDAVRLARTMVSLGRRAGRTMCARVTCMDEPPGDWVGCRAEVREAVGVLRGEVKNDLSALSLSHAALLLRAALGMTAEQADRRVRAALDSGAALQKLRAMVAAQGGDARAADDFSLLPLAAGRAAVRAEADGYLRVRATPLGLACVELGGGRQKAGDAVDAGAALHLLRRTGDAVRRGDVLAELYFDPARDPAAALGRAREGFSVEGAPPVRQPLVYCTIDKEDD</sequence>
<comment type="function">
    <text evidence="2">Catalyzes phosphorolysis of the pyrimidine nucleosides uridine, thymidine and 2'-deoxyuridine with the formation of the corresponding pyrimidine base and ribose-1-phosphate.</text>
</comment>
<dbReference type="InterPro" id="IPR018090">
    <property type="entry name" value="Pyrmidine_PPas_bac/euk"/>
</dbReference>
<dbReference type="InterPro" id="IPR000053">
    <property type="entry name" value="Thymidine/pyrmidine_PPase"/>
</dbReference>
<dbReference type="PANTHER" id="PTHR10515:SF0">
    <property type="entry name" value="THYMIDINE PHOSPHORYLASE"/>
    <property type="match status" value="1"/>
</dbReference>
<keyword evidence="8 12" id="KW-0808">Transferase</keyword>
<comment type="similarity">
    <text evidence="3">Belongs to the thymidine/pyrimidine-nucleoside phosphorylase family.</text>
</comment>
<dbReference type="Pfam" id="PF07831">
    <property type="entry name" value="PYNP_C"/>
    <property type="match status" value="1"/>
</dbReference>
<dbReference type="GO" id="GO:0016154">
    <property type="term" value="F:pyrimidine-nucleoside phosphorylase activity"/>
    <property type="evidence" value="ECO:0007669"/>
    <property type="project" value="UniProtKB-EC"/>
</dbReference>
<evidence type="ECO:0000256" key="1">
    <source>
        <dbReference type="ARBA" id="ARBA00001066"/>
    </source>
</evidence>
<dbReference type="PROSITE" id="PS00647">
    <property type="entry name" value="THYMID_PHOSPHORYLASE"/>
    <property type="match status" value="1"/>
</dbReference>
<dbReference type="InterPro" id="IPR017459">
    <property type="entry name" value="Glycosyl_Trfase_fam3_N_dom"/>
</dbReference>
<dbReference type="InterPro" id="IPR000312">
    <property type="entry name" value="Glycosyl_Trfase_fam3"/>
</dbReference>
<dbReference type="GO" id="GO:0006206">
    <property type="term" value="P:pyrimidine nucleobase metabolic process"/>
    <property type="evidence" value="ECO:0007669"/>
    <property type="project" value="InterPro"/>
</dbReference>
<evidence type="ECO:0000313" key="12">
    <source>
        <dbReference type="EMBL" id="HIX46791.1"/>
    </source>
</evidence>
<dbReference type="Proteomes" id="UP000824249">
    <property type="component" value="Unassembled WGS sequence"/>
</dbReference>
<evidence type="ECO:0000259" key="11">
    <source>
        <dbReference type="SMART" id="SM00941"/>
    </source>
</evidence>
<dbReference type="PIRSF" id="PIRSF000478">
    <property type="entry name" value="TP_PyNP"/>
    <property type="match status" value="1"/>
</dbReference>
<dbReference type="GO" id="GO:0004645">
    <property type="term" value="F:1,4-alpha-oligoglucan phosphorylase activity"/>
    <property type="evidence" value="ECO:0007669"/>
    <property type="project" value="InterPro"/>
</dbReference>
<keyword evidence="7 12" id="KW-0328">Glycosyltransferase</keyword>
<dbReference type="Gene3D" id="3.40.1030.10">
    <property type="entry name" value="Nucleoside phosphorylase/phosphoribosyltransferase catalytic domain"/>
    <property type="match status" value="1"/>
</dbReference>
<evidence type="ECO:0000256" key="7">
    <source>
        <dbReference type="ARBA" id="ARBA00022676"/>
    </source>
</evidence>
<dbReference type="SMART" id="SM00941">
    <property type="entry name" value="PYNP_C"/>
    <property type="match status" value="1"/>
</dbReference>
<dbReference type="InterPro" id="IPR013102">
    <property type="entry name" value="PYNP_C"/>
</dbReference>
<dbReference type="InterPro" id="IPR017872">
    <property type="entry name" value="Pyrmidine_PPase_CS"/>
</dbReference>
<comment type="caution">
    <text evidence="12">The sequence shown here is derived from an EMBL/GenBank/DDBJ whole genome shotgun (WGS) entry which is preliminary data.</text>
</comment>
<dbReference type="GO" id="GO:0005829">
    <property type="term" value="C:cytosol"/>
    <property type="evidence" value="ECO:0007669"/>
    <property type="project" value="TreeGrafter"/>
</dbReference>
<dbReference type="InterPro" id="IPR036320">
    <property type="entry name" value="Glycosyl_Trfase_fam3_N_dom_sf"/>
</dbReference>
<dbReference type="GO" id="GO:0006213">
    <property type="term" value="P:pyrimidine nucleoside metabolic process"/>
    <property type="evidence" value="ECO:0007669"/>
    <property type="project" value="InterPro"/>
</dbReference>
<evidence type="ECO:0000256" key="2">
    <source>
        <dbReference type="ARBA" id="ARBA00003877"/>
    </source>
</evidence>
<comment type="catalytic activity">
    <reaction evidence="9">
        <text>uridine + phosphate = alpha-D-ribose 1-phosphate + uracil</text>
        <dbReference type="Rhea" id="RHEA:24388"/>
        <dbReference type="ChEBI" id="CHEBI:16704"/>
        <dbReference type="ChEBI" id="CHEBI:17568"/>
        <dbReference type="ChEBI" id="CHEBI:43474"/>
        <dbReference type="ChEBI" id="CHEBI:57720"/>
        <dbReference type="EC" id="2.4.2.2"/>
    </reaction>
</comment>
<dbReference type="InterPro" id="IPR036566">
    <property type="entry name" value="PYNP-like_C_sf"/>
</dbReference>
<dbReference type="EC" id="2.4.2.2" evidence="5"/>
<evidence type="ECO:0000256" key="5">
    <source>
        <dbReference type="ARBA" id="ARBA00011889"/>
    </source>
</evidence>
<dbReference type="PANTHER" id="PTHR10515">
    <property type="entry name" value="THYMIDINE PHOSPHORYLASE"/>
    <property type="match status" value="1"/>
</dbReference>